<gene>
    <name evidence="5" type="ORF">UFOPK1762_00504</name>
    <name evidence="6" type="ORF">UFOPK1906_01109</name>
    <name evidence="7" type="ORF">UFOPK2624_01300</name>
    <name evidence="8" type="ORF">UFOPK3010_00683</name>
    <name evidence="3" type="ORF">UFOPK3331_00520</name>
    <name evidence="9" type="ORF">UFOPK3785_01857</name>
    <name evidence="4" type="ORF">UFOPK4201_00683</name>
    <name evidence="10" type="ORF">UFOPK4371_00627</name>
</gene>
<dbReference type="PIRSF" id="PIRSF004848">
    <property type="entry name" value="YBL036c_PLPDEIII"/>
    <property type="match status" value="1"/>
</dbReference>
<dbReference type="EMBL" id="CAFAAM010000074">
    <property type="protein sequence ID" value="CAB4802727.1"/>
    <property type="molecule type" value="Genomic_DNA"/>
</dbReference>
<dbReference type="InterPro" id="IPR029066">
    <property type="entry name" value="PLP-binding_barrel"/>
</dbReference>
<dbReference type="EMBL" id="CAFBRD010000023">
    <property type="protein sequence ID" value="CAB5075991.1"/>
    <property type="molecule type" value="Genomic_DNA"/>
</dbReference>
<dbReference type="EMBL" id="CAESAL010000012">
    <property type="protein sequence ID" value="CAB4335179.1"/>
    <property type="molecule type" value="Genomic_DNA"/>
</dbReference>
<dbReference type="EMBL" id="CAFBNJ010000143">
    <property type="protein sequence ID" value="CAB4965170.1"/>
    <property type="molecule type" value="Genomic_DNA"/>
</dbReference>
<dbReference type="Gene3D" id="3.20.20.10">
    <property type="entry name" value="Alanine racemase"/>
    <property type="match status" value="1"/>
</dbReference>
<evidence type="ECO:0000313" key="10">
    <source>
        <dbReference type="EMBL" id="CAB5075991.1"/>
    </source>
</evidence>
<dbReference type="EMBL" id="CAEZTY010000011">
    <property type="protein sequence ID" value="CAB4579701.1"/>
    <property type="molecule type" value="Genomic_DNA"/>
</dbReference>
<proteinExistence type="predicted"/>
<feature type="domain" description="Alanine racemase N-terminal" evidence="2">
    <location>
        <begin position="15"/>
        <end position="218"/>
    </location>
</feature>
<name>A0A6J6ET37_9ZZZZ</name>
<evidence type="ECO:0000313" key="3">
    <source>
        <dbReference type="EMBL" id="CAB4335179.1"/>
    </source>
</evidence>
<dbReference type="EMBL" id="CAEZVC010000066">
    <property type="protein sequence ID" value="CAB4624968.1"/>
    <property type="molecule type" value="Genomic_DNA"/>
</dbReference>
<dbReference type="InterPro" id="IPR001608">
    <property type="entry name" value="Ala_racemase_N"/>
</dbReference>
<protein>
    <submittedName>
        <fullName evidence="5">Unannotated protein</fullName>
    </submittedName>
</protein>
<organism evidence="5">
    <name type="scientific">freshwater metagenome</name>
    <dbReference type="NCBI Taxonomy" id="449393"/>
    <lineage>
        <taxon>unclassified sequences</taxon>
        <taxon>metagenomes</taxon>
        <taxon>ecological metagenomes</taxon>
    </lineage>
</organism>
<evidence type="ECO:0000313" key="7">
    <source>
        <dbReference type="EMBL" id="CAB4714409.1"/>
    </source>
</evidence>
<dbReference type="GO" id="GO:0030170">
    <property type="term" value="F:pyridoxal phosphate binding"/>
    <property type="evidence" value="ECO:0007669"/>
    <property type="project" value="InterPro"/>
</dbReference>
<evidence type="ECO:0000313" key="8">
    <source>
        <dbReference type="EMBL" id="CAB4802727.1"/>
    </source>
</evidence>
<dbReference type="EMBL" id="CAEUNJ010000022">
    <property type="protein sequence ID" value="CAB4371206.1"/>
    <property type="molecule type" value="Genomic_DNA"/>
</dbReference>
<dbReference type="PANTHER" id="PTHR10146:SF14">
    <property type="entry name" value="PYRIDOXAL PHOSPHATE HOMEOSTASIS PROTEIN"/>
    <property type="match status" value="1"/>
</dbReference>
<dbReference type="AlphaFoldDB" id="A0A6J6ET37"/>
<evidence type="ECO:0000313" key="9">
    <source>
        <dbReference type="EMBL" id="CAB4965170.1"/>
    </source>
</evidence>
<sequence>MSTELDAQLVAERIAALQHHLASLSPQKSVGIVAVTKGFGVEAPRAALAAGLTMVGENYAQELVAKHEELTPQEREQIQWHFLGRLQRNKVRSLAPIVSVWQSVDRVELIEEIAKRSAGASIMIQLNLSNEPQKGGAAMSDCRSLVRSAQERGLVVVGLMGVGAADDPSNSRAGFRQLVELAEELGLPERSIGMSDDLDLAVAEGSTMVRVGTALFGPRGPRISA</sequence>
<evidence type="ECO:0000256" key="1">
    <source>
        <dbReference type="ARBA" id="ARBA00022898"/>
    </source>
</evidence>
<evidence type="ECO:0000259" key="2">
    <source>
        <dbReference type="Pfam" id="PF01168"/>
    </source>
</evidence>
<evidence type="ECO:0000313" key="6">
    <source>
        <dbReference type="EMBL" id="CAB4624968.1"/>
    </source>
</evidence>
<dbReference type="EMBL" id="CAEZXY010000065">
    <property type="protein sequence ID" value="CAB4714409.1"/>
    <property type="molecule type" value="Genomic_DNA"/>
</dbReference>
<evidence type="ECO:0000313" key="5">
    <source>
        <dbReference type="EMBL" id="CAB4579701.1"/>
    </source>
</evidence>
<dbReference type="CDD" id="cd00635">
    <property type="entry name" value="PLPDE_III_YBL036c_like"/>
    <property type="match status" value="1"/>
</dbReference>
<keyword evidence="1" id="KW-0663">Pyridoxal phosphate</keyword>
<dbReference type="NCBIfam" id="TIGR00044">
    <property type="entry name" value="YggS family pyridoxal phosphate-dependent enzyme"/>
    <property type="match status" value="1"/>
</dbReference>
<dbReference type="Pfam" id="PF01168">
    <property type="entry name" value="Ala_racemase_N"/>
    <property type="match status" value="1"/>
</dbReference>
<accession>A0A6J6ET37</accession>
<dbReference type="SUPFAM" id="SSF51419">
    <property type="entry name" value="PLP-binding barrel"/>
    <property type="match status" value="1"/>
</dbReference>
<evidence type="ECO:0000313" key="4">
    <source>
        <dbReference type="EMBL" id="CAB4371206.1"/>
    </source>
</evidence>
<reference evidence="5" key="1">
    <citation type="submission" date="2020-05" db="EMBL/GenBank/DDBJ databases">
        <authorList>
            <person name="Chiriac C."/>
            <person name="Salcher M."/>
            <person name="Ghai R."/>
            <person name="Kavagutti S V."/>
        </authorList>
    </citation>
    <scope>NUCLEOTIDE SEQUENCE</scope>
</reference>
<dbReference type="PANTHER" id="PTHR10146">
    <property type="entry name" value="PROLINE SYNTHETASE CO-TRANSCRIBED BACTERIAL HOMOLOG PROTEIN"/>
    <property type="match status" value="1"/>
</dbReference>
<dbReference type="InterPro" id="IPR011078">
    <property type="entry name" value="PyrdxlP_homeostasis"/>
</dbReference>